<comment type="catalytic activity">
    <reaction evidence="2">
        <text>2 GTP = 3',3'-c-di-GMP + 2 diphosphate</text>
        <dbReference type="Rhea" id="RHEA:24898"/>
        <dbReference type="ChEBI" id="CHEBI:33019"/>
        <dbReference type="ChEBI" id="CHEBI:37565"/>
        <dbReference type="ChEBI" id="CHEBI:58805"/>
        <dbReference type="EC" id="2.7.7.65"/>
    </reaction>
</comment>
<dbReference type="SUPFAM" id="SSF55073">
    <property type="entry name" value="Nucleotide cyclase"/>
    <property type="match status" value="1"/>
</dbReference>
<dbReference type="InterPro" id="IPR043128">
    <property type="entry name" value="Rev_trsase/Diguanyl_cyclase"/>
</dbReference>
<dbReference type="Gene3D" id="3.30.70.270">
    <property type="match status" value="1"/>
</dbReference>
<evidence type="ECO:0000313" key="6">
    <source>
        <dbReference type="Proteomes" id="UP001597337"/>
    </source>
</evidence>
<gene>
    <name evidence="5" type="ORF">ACFSJC_11185</name>
</gene>
<evidence type="ECO:0000256" key="2">
    <source>
        <dbReference type="ARBA" id="ARBA00034247"/>
    </source>
</evidence>
<dbReference type="RefSeq" id="WP_386026663.1">
    <property type="nucleotide sequence ID" value="NZ_JBHUHX010000025.1"/>
</dbReference>
<name>A0ABW4Y9Y8_9GAMM</name>
<dbReference type="InterPro" id="IPR050469">
    <property type="entry name" value="Diguanylate_Cyclase"/>
</dbReference>
<reference evidence="6" key="1">
    <citation type="journal article" date="2019" name="Int. J. Syst. Evol. Microbiol.">
        <title>The Global Catalogue of Microorganisms (GCM) 10K type strain sequencing project: providing services to taxonomists for standard genome sequencing and annotation.</title>
        <authorList>
            <consortium name="The Broad Institute Genomics Platform"/>
            <consortium name="The Broad Institute Genome Sequencing Center for Infectious Disease"/>
            <person name="Wu L."/>
            <person name="Ma J."/>
        </authorList>
    </citation>
    <scope>NUCLEOTIDE SEQUENCE [LARGE SCALE GENOMIC DNA]</scope>
    <source>
        <strain evidence="6">KACC 12597</strain>
    </source>
</reference>
<dbReference type="PROSITE" id="PS51833">
    <property type="entry name" value="HDOD"/>
    <property type="match status" value="1"/>
</dbReference>
<dbReference type="Pfam" id="PF00990">
    <property type="entry name" value="GGDEF"/>
    <property type="match status" value="1"/>
</dbReference>
<accession>A0ABW4Y9Y8</accession>
<evidence type="ECO:0000259" key="3">
    <source>
        <dbReference type="PROSITE" id="PS50887"/>
    </source>
</evidence>
<dbReference type="InterPro" id="IPR029787">
    <property type="entry name" value="Nucleotide_cyclase"/>
</dbReference>
<evidence type="ECO:0000256" key="1">
    <source>
        <dbReference type="ARBA" id="ARBA00012528"/>
    </source>
</evidence>
<dbReference type="InterPro" id="IPR000160">
    <property type="entry name" value="GGDEF_dom"/>
</dbReference>
<feature type="domain" description="GGDEF" evidence="3">
    <location>
        <begin position="363"/>
        <end position="500"/>
    </location>
</feature>
<dbReference type="PANTHER" id="PTHR45138">
    <property type="entry name" value="REGULATORY COMPONENTS OF SENSORY TRANSDUCTION SYSTEM"/>
    <property type="match status" value="1"/>
</dbReference>
<dbReference type="SUPFAM" id="SSF109604">
    <property type="entry name" value="HD-domain/PDEase-like"/>
    <property type="match status" value="1"/>
</dbReference>
<protein>
    <recommendedName>
        <fullName evidence="1">diguanylate cyclase</fullName>
        <ecNumber evidence="1">2.7.7.65</ecNumber>
    </recommendedName>
</protein>
<dbReference type="GO" id="GO:0052621">
    <property type="term" value="F:diguanylate cyclase activity"/>
    <property type="evidence" value="ECO:0007669"/>
    <property type="project" value="UniProtKB-EC"/>
</dbReference>
<feature type="domain" description="HDOD" evidence="4">
    <location>
        <begin position="15"/>
        <end position="209"/>
    </location>
</feature>
<dbReference type="Gene3D" id="1.10.3210.10">
    <property type="entry name" value="Hypothetical protein af1432"/>
    <property type="match status" value="1"/>
</dbReference>
<dbReference type="Proteomes" id="UP001597337">
    <property type="component" value="Unassembled WGS sequence"/>
</dbReference>
<dbReference type="SMART" id="SM00267">
    <property type="entry name" value="GGDEF"/>
    <property type="match status" value="1"/>
</dbReference>
<proteinExistence type="predicted"/>
<sequence length="500" mass="55176">MPPAIREALEFCPNLPTLPGVAIRVIEMGRDPDINIGALAGLLSKDPALASRLLRVCNSPLYAKRRSTTNLHQAVMLLGVNSTMNLALSFSLSELYRSSDVDRAAVDRVWRRALISGLASRMLGETLKQNALDEFYLAGLLQDLGILALSAAVPDRYLKLLTTYQSHDPFVEREREALGFDHGEVGTWLMRHWGLSERLAVTAASAHDPNRAEIPEDARPFVYCVAVAGHIADGLLDEQPQPALDAAATDAATLLGLDEQVLQVLIEEVVEGLPELGSLFEIEIISPGMAQGLVDQARDILATRNLRLIHQATEHPQKVVEMEEAAEVLQKAAIHDALTGLHNRRYFDEVLESEFTQATDNGWPLTLGFIDLDHFKQVNDTQGHSVGDAVLVKIAAVLKRNLRERDYIMRYGGEEFVVLLPGHGMEGALTVFERLRTAVEATRHMSETGESFFITASIGIASHMDGEHRIHDPLQLVRAADRALYDAKRHGRNRIESVLP</sequence>
<comment type="caution">
    <text evidence="5">The sequence shown here is derived from an EMBL/GenBank/DDBJ whole genome shotgun (WGS) entry which is preliminary data.</text>
</comment>
<dbReference type="EC" id="2.7.7.65" evidence="1"/>
<keyword evidence="5" id="KW-0548">Nucleotidyltransferase</keyword>
<dbReference type="PROSITE" id="PS50887">
    <property type="entry name" value="GGDEF"/>
    <property type="match status" value="1"/>
</dbReference>
<dbReference type="CDD" id="cd01949">
    <property type="entry name" value="GGDEF"/>
    <property type="match status" value="1"/>
</dbReference>
<dbReference type="Pfam" id="PF08668">
    <property type="entry name" value="HDOD"/>
    <property type="match status" value="1"/>
</dbReference>
<dbReference type="InterPro" id="IPR013976">
    <property type="entry name" value="HDOD"/>
</dbReference>
<evidence type="ECO:0000259" key="4">
    <source>
        <dbReference type="PROSITE" id="PS51833"/>
    </source>
</evidence>
<keyword evidence="5" id="KW-0808">Transferase</keyword>
<keyword evidence="6" id="KW-1185">Reference proteome</keyword>
<dbReference type="EMBL" id="JBHUHX010000025">
    <property type="protein sequence ID" value="MFD2112405.1"/>
    <property type="molecule type" value="Genomic_DNA"/>
</dbReference>
<dbReference type="NCBIfam" id="TIGR00254">
    <property type="entry name" value="GGDEF"/>
    <property type="match status" value="1"/>
</dbReference>
<evidence type="ECO:0000313" key="5">
    <source>
        <dbReference type="EMBL" id="MFD2112405.1"/>
    </source>
</evidence>
<organism evidence="5 6">
    <name type="scientific">Thiorhodococcus fuscus</name>
    <dbReference type="NCBI Taxonomy" id="527200"/>
    <lineage>
        <taxon>Bacteria</taxon>
        <taxon>Pseudomonadati</taxon>
        <taxon>Pseudomonadota</taxon>
        <taxon>Gammaproteobacteria</taxon>
        <taxon>Chromatiales</taxon>
        <taxon>Chromatiaceae</taxon>
        <taxon>Thiorhodococcus</taxon>
    </lineage>
</organism>
<dbReference type="PANTHER" id="PTHR45138:SF9">
    <property type="entry name" value="DIGUANYLATE CYCLASE DGCM-RELATED"/>
    <property type="match status" value="1"/>
</dbReference>